<dbReference type="InterPro" id="IPR036812">
    <property type="entry name" value="NAD(P)_OxRdtase_dom_sf"/>
</dbReference>
<dbReference type="SUPFAM" id="SSF51430">
    <property type="entry name" value="NAD(P)-linked oxidoreductase"/>
    <property type="match status" value="1"/>
</dbReference>
<keyword evidence="2" id="KW-1185">Reference proteome</keyword>
<comment type="caution">
    <text evidence="1">The sequence shown here is derived from an EMBL/GenBank/DDBJ whole genome shotgun (WGS) entry which is preliminary data.</text>
</comment>
<accession>A0A0B4HWN6</accession>
<evidence type="ECO:0000313" key="2">
    <source>
        <dbReference type="Proteomes" id="UP000031192"/>
    </source>
</evidence>
<evidence type="ECO:0000313" key="1">
    <source>
        <dbReference type="EMBL" id="KID83989.1"/>
    </source>
</evidence>
<name>A0A0B4HWN6_METGA</name>
<dbReference type="HOGENOM" id="CLU_1835620_0_0_1"/>
<dbReference type="EMBL" id="AZNH01000049">
    <property type="protein sequence ID" value="KID83989.1"/>
    <property type="molecule type" value="Genomic_DNA"/>
</dbReference>
<dbReference type="AlphaFoldDB" id="A0A0B4HWN6"/>
<organism evidence="1 2">
    <name type="scientific">Metarhizium guizhouense (strain ARSEF 977)</name>
    <dbReference type="NCBI Taxonomy" id="1276136"/>
    <lineage>
        <taxon>Eukaryota</taxon>
        <taxon>Fungi</taxon>
        <taxon>Dikarya</taxon>
        <taxon>Ascomycota</taxon>
        <taxon>Pezizomycotina</taxon>
        <taxon>Sordariomycetes</taxon>
        <taxon>Hypocreomycetidae</taxon>
        <taxon>Hypocreales</taxon>
        <taxon>Clavicipitaceae</taxon>
        <taxon>Metarhizium</taxon>
    </lineage>
</organism>
<dbReference type="Proteomes" id="UP000031192">
    <property type="component" value="Unassembled WGS sequence"/>
</dbReference>
<protein>
    <submittedName>
        <fullName evidence="1">NADP-dependent oxidoreductase domain protein</fullName>
    </submittedName>
</protein>
<gene>
    <name evidence="1" type="ORF">MGU_08755</name>
</gene>
<sequence>MEAVYHSGKAKAIGVSNWGVPYLEHLKKMWTVTPVANQSVTASRIEQNLKVVQLSKEDMGVFNGLAASGKQKRSILRPGVMIWELRTGMGGCRISREPGVLISPLGSRKNFVSVIVCTILEPLLEEGSRGCGVASSEMVA</sequence>
<reference evidence="1 2" key="1">
    <citation type="journal article" date="2014" name="Proc. Natl. Acad. Sci. U.S.A.">
        <title>Trajectory and genomic determinants of fungal-pathogen speciation and host adaptation.</title>
        <authorList>
            <person name="Hu X."/>
            <person name="Xiao G."/>
            <person name="Zheng P."/>
            <person name="Shang Y."/>
            <person name="Su Y."/>
            <person name="Zhang X."/>
            <person name="Liu X."/>
            <person name="Zhan S."/>
            <person name="St Leger R.J."/>
            <person name="Wang C."/>
        </authorList>
    </citation>
    <scope>NUCLEOTIDE SEQUENCE [LARGE SCALE GENOMIC DNA]</scope>
    <source>
        <strain evidence="1 2">ARSEF 977</strain>
    </source>
</reference>
<dbReference type="Gene3D" id="3.20.20.100">
    <property type="entry name" value="NADP-dependent oxidoreductase domain"/>
    <property type="match status" value="1"/>
</dbReference>
<proteinExistence type="predicted"/>